<evidence type="ECO:0000313" key="10">
    <source>
        <dbReference type="EMBL" id="KRY42261.1"/>
    </source>
</evidence>
<dbReference type="PROSITE" id="PS00010">
    <property type="entry name" value="ASX_HYDROXYL"/>
    <property type="match status" value="1"/>
</dbReference>
<dbReference type="PANTHER" id="PTHR13802:SF64">
    <property type="entry name" value="DENDRITE EXTENSION DEFECTIVE PROTEIN 1"/>
    <property type="match status" value="1"/>
</dbReference>
<feature type="domain" description="NIDO" evidence="9">
    <location>
        <begin position="134"/>
        <end position="273"/>
    </location>
</feature>
<keyword evidence="1 5" id="KW-0245">EGF-like domain</keyword>
<dbReference type="EMBL" id="JYDH01000004">
    <property type="protein sequence ID" value="KRY42261.1"/>
    <property type="molecule type" value="Genomic_DNA"/>
</dbReference>
<dbReference type="AlphaFoldDB" id="A0A0V1BYX4"/>
<dbReference type="GO" id="GO:0005509">
    <property type="term" value="F:calcium ion binding"/>
    <property type="evidence" value="ECO:0007669"/>
    <property type="project" value="InterPro"/>
</dbReference>
<dbReference type="InterPro" id="IPR024731">
    <property type="entry name" value="NELL2-like_EGF"/>
</dbReference>
<evidence type="ECO:0000259" key="8">
    <source>
        <dbReference type="PROSITE" id="PS50026"/>
    </source>
</evidence>
<keyword evidence="4" id="KW-1015">Disulfide bond</keyword>
<gene>
    <name evidence="10" type="ORF">T01_10830</name>
</gene>
<evidence type="ECO:0000256" key="4">
    <source>
        <dbReference type="ARBA" id="ARBA00023157"/>
    </source>
</evidence>
<keyword evidence="6" id="KW-1133">Transmembrane helix</keyword>
<keyword evidence="6" id="KW-0812">Transmembrane</keyword>
<dbReference type="InterPro" id="IPR001881">
    <property type="entry name" value="EGF-like_Ca-bd_dom"/>
</dbReference>
<keyword evidence="3" id="KW-0677">Repeat</keyword>
<dbReference type="SMART" id="SM00181">
    <property type="entry name" value="EGF"/>
    <property type="match status" value="1"/>
</dbReference>
<dbReference type="PROSITE" id="PS01187">
    <property type="entry name" value="EGF_CA"/>
    <property type="match status" value="1"/>
</dbReference>
<dbReference type="SMART" id="SM00539">
    <property type="entry name" value="NIDO"/>
    <property type="match status" value="2"/>
</dbReference>
<dbReference type="Pfam" id="PF12947">
    <property type="entry name" value="EGF_3"/>
    <property type="match status" value="1"/>
</dbReference>
<keyword evidence="11" id="KW-1185">Reference proteome</keyword>
<dbReference type="InterPro" id="IPR003886">
    <property type="entry name" value="NIDO_dom"/>
</dbReference>
<comment type="caution">
    <text evidence="5">Lacks conserved residue(s) required for the propagation of feature annotation.</text>
</comment>
<dbReference type="InterPro" id="IPR000152">
    <property type="entry name" value="EGF-type_Asp/Asn_hydroxyl_site"/>
</dbReference>
<dbReference type="SMART" id="SM00179">
    <property type="entry name" value="EGF_CA"/>
    <property type="match status" value="1"/>
</dbReference>
<dbReference type="InterPro" id="IPR051495">
    <property type="entry name" value="Epithelial_Barrier/Signaling"/>
</dbReference>
<dbReference type="PROSITE" id="PS51220">
    <property type="entry name" value="NIDO"/>
    <property type="match status" value="2"/>
</dbReference>
<dbReference type="InterPro" id="IPR018097">
    <property type="entry name" value="EGF_Ca-bd_CS"/>
</dbReference>
<dbReference type="GO" id="GO:0071944">
    <property type="term" value="C:cell periphery"/>
    <property type="evidence" value="ECO:0007669"/>
    <property type="project" value="UniProtKB-ARBA"/>
</dbReference>
<dbReference type="PANTHER" id="PTHR13802">
    <property type="entry name" value="MUCIN 4-RELATED"/>
    <property type="match status" value="1"/>
</dbReference>
<evidence type="ECO:0000259" key="9">
    <source>
        <dbReference type="PROSITE" id="PS51220"/>
    </source>
</evidence>
<keyword evidence="6" id="KW-0472">Membrane</keyword>
<dbReference type="PROSITE" id="PS50026">
    <property type="entry name" value="EGF_3"/>
    <property type="match status" value="1"/>
</dbReference>
<keyword evidence="2 7" id="KW-0732">Signal</keyword>
<dbReference type="Pfam" id="PF06119">
    <property type="entry name" value="NIDO"/>
    <property type="match status" value="2"/>
</dbReference>
<evidence type="ECO:0000313" key="11">
    <source>
        <dbReference type="Proteomes" id="UP000054776"/>
    </source>
</evidence>
<feature type="signal peptide" evidence="7">
    <location>
        <begin position="1"/>
        <end position="23"/>
    </location>
</feature>
<dbReference type="InParanoid" id="A0A0V1BYX4"/>
<dbReference type="eggNOG" id="KOG4291">
    <property type="taxonomic scope" value="Eukaryota"/>
</dbReference>
<organism evidence="10 11">
    <name type="scientific">Trichinella spiralis</name>
    <name type="common">Trichina worm</name>
    <dbReference type="NCBI Taxonomy" id="6334"/>
    <lineage>
        <taxon>Eukaryota</taxon>
        <taxon>Metazoa</taxon>
        <taxon>Ecdysozoa</taxon>
        <taxon>Nematoda</taxon>
        <taxon>Enoplea</taxon>
        <taxon>Dorylaimia</taxon>
        <taxon>Trichinellida</taxon>
        <taxon>Trichinellidae</taxon>
        <taxon>Trichinella</taxon>
    </lineage>
</organism>
<dbReference type="CDD" id="cd00054">
    <property type="entry name" value="EGF_CA"/>
    <property type="match status" value="1"/>
</dbReference>
<dbReference type="PROSITE" id="PS01186">
    <property type="entry name" value="EGF_2"/>
    <property type="match status" value="1"/>
</dbReference>
<feature type="domain" description="EGF-like" evidence="8">
    <location>
        <begin position="384"/>
        <end position="423"/>
    </location>
</feature>
<dbReference type="InterPro" id="IPR000742">
    <property type="entry name" value="EGF"/>
</dbReference>
<name>A0A0V1BYX4_TRISP</name>
<evidence type="ECO:0000256" key="7">
    <source>
        <dbReference type="SAM" id="SignalP"/>
    </source>
</evidence>
<evidence type="ECO:0000256" key="5">
    <source>
        <dbReference type="PROSITE-ProRule" id="PRU00076"/>
    </source>
</evidence>
<feature type="domain" description="NIDO" evidence="9">
    <location>
        <begin position="533"/>
        <end position="676"/>
    </location>
</feature>
<evidence type="ECO:0000256" key="2">
    <source>
        <dbReference type="ARBA" id="ARBA00022729"/>
    </source>
</evidence>
<feature type="transmembrane region" description="Helical" evidence="6">
    <location>
        <begin position="852"/>
        <end position="877"/>
    </location>
</feature>
<accession>A0A0V1BYX4</accession>
<dbReference type="Proteomes" id="UP000054776">
    <property type="component" value="Unassembled WGS sequence"/>
</dbReference>
<evidence type="ECO:0000256" key="1">
    <source>
        <dbReference type="ARBA" id="ARBA00022536"/>
    </source>
</evidence>
<feature type="chain" id="PRO_5006875524" evidence="7">
    <location>
        <begin position="24"/>
        <end position="979"/>
    </location>
</feature>
<evidence type="ECO:0000256" key="3">
    <source>
        <dbReference type="ARBA" id="ARBA00022737"/>
    </source>
</evidence>
<dbReference type="OrthoDB" id="6236007at2759"/>
<protein>
    <submittedName>
        <fullName evidence="10">EGF-like domain-containing protein</fullName>
    </submittedName>
</protein>
<evidence type="ECO:0000256" key="6">
    <source>
        <dbReference type="SAM" id="Phobius"/>
    </source>
</evidence>
<dbReference type="Gene3D" id="2.10.25.10">
    <property type="entry name" value="Laminin"/>
    <property type="match status" value="1"/>
</dbReference>
<dbReference type="FunFam" id="2.10.25.10:FF:000038">
    <property type="entry name" value="Fibrillin 2"/>
    <property type="match status" value="1"/>
</dbReference>
<dbReference type="GO" id="GO:0007160">
    <property type="term" value="P:cell-matrix adhesion"/>
    <property type="evidence" value="ECO:0007669"/>
    <property type="project" value="InterPro"/>
</dbReference>
<sequence length="979" mass="109660">MHHLIWLLSSTLVLVFQLKFNYASEQISIDVDRKSRERRQLPSEINIQVTAPLFTARLYDFGPNEGDQSLPKQFANAHYNNGLELRLNRPIHYYGQWFETIFIHPNGIIGFEENFSNTESHSSIFNVNKAFIAPFWNQNDLSKGGNVYYREIFDGRLVDRAKSEVLYQFDRSIQVSSIILITWEKMQPREGELLPNENTNTFQIAIINAGNQTFVNIIYKNIGWTQGAEAGFSKGTANEYYSLPTSGTANVMFLKDYGNTGIPGEWMFQVDWHRIIRCKAGIKGDTCDTECSKNEWGEDCEQCCMCKTGNCNAVTGECRNEECETCWTNAPFCNYYDTAKCPPKGTKKCATYAISMYEYTKCGAPVIRCQCMVGYKGDGEKCEDVDECEAENVCDPNADCLNVPGSYHCQCREGYSGNGTTCTKLKNKSPNEAVLVDEFKSTISSSIFPLSESTDVKENEKVEEGEEEEENRVVLPKRFNSLVSYKMNQPLTIFGQLREKLTISSGGLVTVNGILPLTPQDPLERSGVQGFALFYSAIDLSVSPGIVSVQETSNGEMLTEASLMIGRHFPVIDFMAETVIMVAYENVTTAKTQEMVNTFLLVLIGGSDARTGERMTFADFVYEDVLWTENAKAAVMTPLHKDTLQLPGSGSDAIRLLSHYSNIHEPGQWLFRVDKAEVDFCTRQGLVPPYCEEPEKIPPAKLNEEKNSSDEETILIQTPVLHVQLITTVPQKEYKEPSTVTTTTASTSTTTTTKAATTTTKMASTTAAKASTVDRTKAPLITMPTTNTALSRSHVFSTTMKPITSSSRIPVLVTAQTGKRTKPGSTFMNNDSTFDEADVDENEQALDSPSQLAIIIPAAIVGIWLLLLISIGLVVCCRRRMNKQRFRRRYEANYHFQPIGIPSFDHARKRVPLPSSRGSFESVLTDYNGSMQNANAQYHQNGTFKLVRDTYAQPPSTKHQPYTYFGQPEKTRYSYTEKL</sequence>
<reference evidence="10 11" key="1">
    <citation type="submission" date="2015-01" db="EMBL/GenBank/DDBJ databases">
        <title>Evolution of Trichinella species and genotypes.</title>
        <authorList>
            <person name="Korhonen P.K."/>
            <person name="Edoardo P."/>
            <person name="Giuseppe L.R."/>
            <person name="Gasser R.B."/>
        </authorList>
    </citation>
    <scope>NUCLEOTIDE SEQUENCE [LARGE SCALE GENOMIC DNA]</scope>
    <source>
        <strain evidence="10">ISS3</strain>
    </source>
</reference>
<dbReference type="SUPFAM" id="SSF57196">
    <property type="entry name" value="EGF/Laminin"/>
    <property type="match status" value="1"/>
</dbReference>
<proteinExistence type="predicted"/>
<comment type="caution">
    <text evidence="10">The sequence shown here is derived from an EMBL/GenBank/DDBJ whole genome shotgun (WGS) entry which is preliminary data.</text>
</comment>